<evidence type="ECO:0000313" key="1">
    <source>
        <dbReference type="EMBL" id="CAB4164850.1"/>
    </source>
</evidence>
<accession>A0A6J5NYV6</accession>
<dbReference type="EMBL" id="LR796766">
    <property type="protein sequence ID" value="CAB4164850.1"/>
    <property type="molecule type" value="Genomic_DNA"/>
</dbReference>
<protein>
    <submittedName>
        <fullName evidence="1">Uncharacterized protein</fullName>
    </submittedName>
</protein>
<proteinExistence type="predicted"/>
<name>A0A6J5NYV6_9CAUD</name>
<sequence length="242" mass="28274">MNKVSFYPFSDKTEVFVPKPEAAIKCMPDWYKQQPGFIGDEFKEYISKGGMSSTIKRCMPIFDLITAGYIFKVPMDIYVNATNPDKITWSVPNELKFLGNDMIATHTSEQVSNYPVNLERYHKQIFRILPFWALMTPKGYSTLFTHPFHRDPVPFQMFEAVVDTDRFASDGHLSMHIEKGFEGIIKQGTPLIQAIPFKRENWESEFVAHSEGKGEIERQRLLVRSSFRNSYKEKFRQKKEYK</sequence>
<gene>
    <name evidence="1" type="ORF">UFOVP828_152</name>
</gene>
<reference evidence="1" key="1">
    <citation type="submission" date="2020-04" db="EMBL/GenBank/DDBJ databases">
        <authorList>
            <person name="Chiriac C."/>
            <person name="Salcher M."/>
            <person name="Ghai R."/>
            <person name="Kavagutti S V."/>
        </authorList>
    </citation>
    <scope>NUCLEOTIDE SEQUENCE</scope>
</reference>
<organism evidence="1">
    <name type="scientific">uncultured Caudovirales phage</name>
    <dbReference type="NCBI Taxonomy" id="2100421"/>
    <lineage>
        <taxon>Viruses</taxon>
        <taxon>Duplodnaviria</taxon>
        <taxon>Heunggongvirae</taxon>
        <taxon>Uroviricota</taxon>
        <taxon>Caudoviricetes</taxon>
        <taxon>Peduoviridae</taxon>
        <taxon>Maltschvirus</taxon>
        <taxon>Maltschvirus maltsch</taxon>
    </lineage>
</organism>